<dbReference type="AlphaFoldDB" id="W9V289"/>
<accession>W9V289</accession>
<dbReference type="STRING" id="1249627.D779_0232"/>
<evidence type="ECO:0000313" key="3">
    <source>
        <dbReference type="Proteomes" id="UP000019460"/>
    </source>
</evidence>
<gene>
    <name evidence="2" type="ORF">D779_0232</name>
</gene>
<comment type="caution">
    <text evidence="2">The sequence shown here is derived from an EMBL/GenBank/DDBJ whole genome shotgun (WGS) entry which is preliminary data.</text>
</comment>
<feature type="region of interest" description="Disordered" evidence="1">
    <location>
        <begin position="1"/>
        <end position="45"/>
    </location>
</feature>
<dbReference type="EMBL" id="AONC01000111">
    <property type="protein sequence ID" value="EXJ11061.1"/>
    <property type="molecule type" value="Genomic_DNA"/>
</dbReference>
<keyword evidence="3" id="KW-1185">Reference proteome</keyword>
<name>W9V289_9GAMM</name>
<organism evidence="2 3">
    <name type="scientific">Imhoffiella purpurea</name>
    <dbReference type="NCBI Taxonomy" id="1249627"/>
    <lineage>
        <taxon>Bacteria</taxon>
        <taxon>Pseudomonadati</taxon>
        <taxon>Pseudomonadota</taxon>
        <taxon>Gammaproteobacteria</taxon>
        <taxon>Chromatiales</taxon>
        <taxon>Chromatiaceae</taxon>
        <taxon>Imhoffiella</taxon>
    </lineage>
</organism>
<evidence type="ECO:0000313" key="2">
    <source>
        <dbReference type="EMBL" id="EXJ11061.1"/>
    </source>
</evidence>
<proteinExistence type="predicted"/>
<dbReference type="Proteomes" id="UP000019460">
    <property type="component" value="Unassembled WGS sequence"/>
</dbReference>
<protein>
    <submittedName>
        <fullName evidence="2">Uncharacterized protein</fullName>
    </submittedName>
</protein>
<reference evidence="2 3" key="1">
    <citation type="submission" date="2012-11" db="EMBL/GenBank/DDBJ databases">
        <title>Genome assembly of Thiorhodococcus sp. AK35.</title>
        <authorList>
            <person name="Nupur N."/>
            <person name="Khatri I."/>
            <person name="Subramanian S."/>
            <person name="Pinnaka A."/>
        </authorList>
    </citation>
    <scope>NUCLEOTIDE SEQUENCE [LARGE SCALE GENOMIC DNA]</scope>
    <source>
        <strain evidence="2 3">AK35</strain>
    </source>
</reference>
<evidence type="ECO:0000256" key="1">
    <source>
        <dbReference type="SAM" id="MobiDB-lite"/>
    </source>
</evidence>
<sequence length="45" mass="5042">MTDVIARRKASPRRPFPARTDSGSSNIRDPAARKVASRGIPHRRE</sequence>